<feature type="transmembrane region" description="Helical" evidence="1">
    <location>
        <begin position="253"/>
        <end position="275"/>
    </location>
</feature>
<dbReference type="OrthoDB" id="419711at2759"/>
<dbReference type="InterPro" id="IPR049352">
    <property type="entry name" value="Rost"/>
</dbReference>
<dbReference type="Proteomes" id="UP000015101">
    <property type="component" value="Unassembled WGS sequence"/>
</dbReference>
<dbReference type="EnsemblMetazoa" id="HelroT177871">
    <property type="protein sequence ID" value="HelroP177871"/>
    <property type="gene ID" value="HelroG177871"/>
</dbReference>
<keyword evidence="1" id="KW-0472">Membrane</keyword>
<dbReference type="OMA" id="YFWAGGI"/>
<proteinExistence type="predicted"/>
<dbReference type="KEGG" id="hro:HELRODRAFT_177871"/>
<reference evidence="4" key="1">
    <citation type="submission" date="2012-12" db="EMBL/GenBank/DDBJ databases">
        <authorList>
            <person name="Hellsten U."/>
            <person name="Grimwood J."/>
            <person name="Chapman J.A."/>
            <person name="Shapiro H."/>
            <person name="Aerts A."/>
            <person name="Otillar R.P."/>
            <person name="Terry A.Y."/>
            <person name="Boore J.L."/>
            <person name="Simakov O."/>
            <person name="Marletaz F."/>
            <person name="Cho S.-J."/>
            <person name="Edsinger-Gonzales E."/>
            <person name="Havlak P."/>
            <person name="Kuo D.-H."/>
            <person name="Larsson T."/>
            <person name="Lv J."/>
            <person name="Arendt D."/>
            <person name="Savage R."/>
            <person name="Osoegawa K."/>
            <person name="de Jong P."/>
            <person name="Lindberg D.R."/>
            <person name="Seaver E.C."/>
            <person name="Weisblat D.A."/>
            <person name="Putnam N.H."/>
            <person name="Grigoriev I.V."/>
            <person name="Rokhsar D.S."/>
        </authorList>
    </citation>
    <scope>NUCLEOTIDE SEQUENCE</scope>
</reference>
<sequence>MQSVLLQCYLTAHTVTTVQGIWHQIRGEFMFVNFLFPVEKIDLFNRCQWPIPVNIFLSYKVVLALFTTVITIGAPIYAGLRYFVYLTNISYTITAIYFLSSAIRTVTFEVLRRKRNNRRSEVIFNGNIDPSSLRKQNIIHALLKFSIYFEWMARHLAYCGALIVTVGFYSFVASLQGMSGRTLFDVNFHIMNSVIVLVDLFISASPVKLFHGVWVVVYGIAYGVFTYIYYLLYDEVLYRVLSDWSDPHTAARYFALFVFIGSLLSNLFIYLLYLLRVMLYVNLRRYLLSRSEERTGLYVVNP</sequence>
<evidence type="ECO:0000313" key="2">
    <source>
        <dbReference type="EMBL" id="ESN97806.1"/>
    </source>
</evidence>
<protein>
    <submittedName>
        <fullName evidence="2 3">Uncharacterized protein</fullName>
    </submittedName>
</protein>
<keyword evidence="4" id="KW-1185">Reference proteome</keyword>
<feature type="transmembrane region" description="Helical" evidence="1">
    <location>
        <begin position="209"/>
        <end position="233"/>
    </location>
</feature>
<gene>
    <name evidence="3" type="primary">20206493</name>
    <name evidence="2" type="ORF">HELRODRAFT_177871</name>
</gene>
<dbReference type="GeneID" id="20206493"/>
<dbReference type="AlphaFoldDB" id="T1FCE4"/>
<dbReference type="GO" id="GO:0016020">
    <property type="term" value="C:membrane"/>
    <property type="evidence" value="ECO:0000318"/>
    <property type="project" value="GO_Central"/>
</dbReference>
<evidence type="ECO:0000313" key="3">
    <source>
        <dbReference type="EnsemblMetazoa" id="HelroP177871"/>
    </source>
</evidence>
<dbReference type="PANTHER" id="PTHR12242:SF45">
    <property type="entry name" value="MARVEL DOMAIN-CONTAINING PROTEIN"/>
    <property type="match status" value="1"/>
</dbReference>
<dbReference type="CTD" id="20206493"/>
<feature type="transmembrane region" description="Helical" evidence="1">
    <location>
        <begin position="156"/>
        <end position="174"/>
    </location>
</feature>
<keyword evidence="1" id="KW-0812">Transmembrane</keyword>
<dbReference type="RefSeq" id="XP_009024255.1">
    <property type="nucleotide sequence ID" value="XM_009026007.1"/>
</dbReference>
<dbReference type="InParanoid" id="T1FCE4"/>
<feature type="transmembrane region" description="Helical" evidence="1">
    <location>
        <begin position="61"/>
        <end position="83"/>
    </location>
</feature>
<feature type="transmembrane region" description="Helical" evidence="1">
    <location>
        <begin position="186"/>
        <end position="202"/>
    </location>
</feature>
<dbReference type="Pfam" id="PF21534">
    <property type="entry name" value="Rost"/>
    <property type="match status" value="1"/>
</dbReference>
<reference evidence="2 4" key="2">
    <citation type="journal article" date="2013" name="Nature">
        <title>Insights into bilaterian evolution from three spiralian genomes.</title>
        <authorList>
            <person name="Simakov O."/>
            <person name="Marletaz F."/>
            <person name="Cho S.J."/>
            <person name="Edsinger-Gonzales E."/>
            <person name="Havlak P."/>
            <person name="Hellsten U."/>
            <person name="Kuo D.H."/>
            <person name="Larsson T."/>
            <person name="Lv J."/>
            <person name="Arendt D."/>
            <person name="Savage R."/>
            <person name="Osoegawa K."/>
            <person name="de Jong P."/>
            <person name="Grimwood J."/>
            <person name="Chapman J.A."/>
            <person name="Shapiro H."/>
            <person name="Aerts A."/>
            <person name="Otillar R.P."/>
            <person name="Terry A.Y."/>
            <person name="Boore J.L."/>
            <person name="Grigoriev I.V."/>
            <person name="Lindberg D.R."/>
            <person name="Seaver E.C."/>
            <person name="Weisblat D.A."/>
            <person name="Putnam N.H."/>
            <person name="Rokhsar D.S."/>
        </authorList>
    </citation>
    <scope>NUCLEOTIDE SEQUENCE</scope>
</reference>
<name>T1FCE4_HELRO</name>
<dbReference type="EMBL" id="AMQM01006211">
    <property type="status" value="NOT_ANNOTATED_CDS"/>
    <property type="molecule type" value="Genomic_DNA"/>
</dbReference>
<keyword evidence="1" id="KW-1133">Transmembrane helix</keyword>
<evidence type="ECO:0000256" key="1">
    <source>
        <dbReference type="SAM" id="Phobius"/>
    </source>
</evidence>
<dbReference type="EMBL" id="KB097304">
    <property type="protein sequence ID" value="ESN97806.1"/>
    <property type="molecule type" value="Genomic_DNA"/>
</dbReference>
<dbReference type="HOGENOM" id="CLU_066320_2_0_1"/>
<evidence type="ECO:0000313" key="4">
    <source>
        <dbReference type="Proteomes" id="UP000015101"/>
    </source>
</evidence>
<reference evidence="3" key="3">
    <citation type="submission" date="2015-06" db="UniProtKB">
        <authorList>
            <consortium name="EnsemblMetazoa"/>
        </authorList>
    </citation>
    <scope>IDENTIFICATION</scope>
</reference>
<feature type="transmembrane region" description="Helical" evidence="1">
    <location>
        <begin position="89"/>
        <end position="111"/>
    </location>
</feature>
<accession>T1FCE4</accession>
<dbReference type="PANTHER" id="PTHR12242">
    <property type="entry name" value="OS02G0130600 PROTEIN-RELATED"/>
    <property type="match status" value="1"/>
</dbReference>
<organism evidence="3 4">
    <name type="scientific">Helobdella robusta</name>
    <name type="common">Californian leech</name>
    <dbReference type="NCBI Taxonomy" id="6412"/>
    <lineage>
        <taxon>Eukaryota</taxon>
        <taxon>Metazoa</taxon>
        <taxon>Spiralia</taxon>
        <taxon>Lophotrochozoa</taxon>
        <taxon>Annelida</taxon>
        <taxon>Clitellata</taxon>
        <taxon>Hirudinea</taxon>
        <taxon>Rhynchobdellida</taxon>
        <taxon>Glossiphoniidae</taxon>
        <taxon>Helobdella</taxon>
    </lineage>
</organism>